<feature type="repeat" description="ANK" evidence="3">
    <location>
        <begin position="108"/>
        <end position="140"/>
    </location>
</feature>
<evidence type="ECO:0000256" key="1">
    <source>
        <dbReference type="ARBA" id="ARBA00022737"/>
    </source>
</evidence>
<dbReference type="Proteomes" id="UP000002630">
    <property type="component" value="Unassembled WGS sequence"/>
</dbReference>
<dbReference type="STRING" id="2880.D7FHH2"/>
<organism evidence="5 6">
    <name type="scientific">Ectocarpus siliculosus</name>
    <name type="common">Brown alga</name>
    <name type="synonym">Conferva siliculosa</name>
    <dbReference type="NCBI Taxonomy" id="2880"/>
    <lineage>
        <taxon>Eukaryota</taxon>
        <taxon>Sar</taxon>
        <taxon>Stramenopiles</taxon>
        <taxon>Ochrophyta</taxon>
        <taxon>PX clade</taxon>
        <taxon>Phaeophyceae</taxon>
        <taxon>Ectocarpales</taxon>
        <taxon>Ectocarpaceae</taxon>
        <taxon>Ectocarpus</taxon>
    </lineage>
</organism>
<dbReference type="SMART" id="SM00248">
    <property type="entry name" value="ANK"/>
    <property type="match status" value="19"/>
</dbReference>
<gene>
    <name evidence="5" type="ORF">Esi_0108_0044</name>
</gene>
<reference evidence="5 6" key="1">
    <citation type="journal article" date="2010" name="Nature">
        <title>The Ectocarpus genome and the independent evolution of multicellularity in brown algae.</title>
        <authorList>
            <person name="Cock J.M."/>
            <person name="Sterck L."/>
            <person name="Rouze P."/>
            <person name="Scornet D."/>
            <person name="Allen A.E."/>
            <person name="Amoutzias G."/>
            <person name="Anthouard V."/>
            <person name="Artiguenave F."/>
            <person name="Aury J.M."/>
            <person name="Badger J.H."/>
            <person name="Beszteri B."/>
            <person name="Billiau K."/>
            <person name="Bonnet E."/>
            <person name="Bothwell J.H."/>
            <person name="Bowler C."/>
            <person name="Boyen C."/>
            <person name="Brownlee C."/>
            <person name="Carrano C.J."/>
            <person name="Charrier B."/>
            <person name="Cho G.Y."/>
            <person name="Coelho S.M."/>
            <person name="Collen J."/>
            <person name="Corre E."/>
            <person name="Da Silva C."/>
            <person name="Delage L."/>
            <person name="Delaroque N."/>
            <person name="Dittami S.M."/>
            <person name="Doulbeau S."/>
            <person name="Elias M."/>
            <person name="Farnham G."/>
            <person name="Gachon C.M."/>
            <person name="Gschloessl B."/>
            <person name="Heesch S."/>
            <person name="Jabbari K."/>
            <person name="Jubin C."/>
            <person name="Kawai H."/>
            <person name="Kimura K."/>
            <person name="Kloareg B."/>
            <person name="Kupper F.C."/>
            <person name="Lang D."/>
            <person name="Le Bail A."/>
            <person name="Leblanc C."/>
            <person name="Lerouge P."/>
            <person name="Lohr M."/>
            <person name="Lopez P.J."/>
            <person name="Martens C."/>
            <person name="Maumus F."/>
            <person name="Michel G."/>
            <person name="Miranda-Saavedra D."/>
            <person name="Morales J."/>
            <person name="Moreau H."/>
            <person name="Motomura T."/>
            <person name="Nagasato C."/>
            <person name="Napoli C.A."/>
            <person name="Nelson D.R."/>
            <person name="Nyvall-Collen P."/>
            <person name="Peters A.F."/>
            <person name="Pommier C."/>
            <person name="Potin P."/>
            <person name="Poulain J."/>
            <person name="Quesneville H."/>
            <person name="Read B."/>
            <person name="Rensing S.A."/>
            <person name="Ritter A."/>
            <person name="Rousvoal S."/>
            <person name="Samanta M."/>
            <person name="Samson G."/>
            <person name="Schroeder D.C."/>
            <person name="Segurens B."/>
            <person name="Strittmatter M."/>
            <person name="Tonon T."/>
            <person name="Tregear J.W."/>
            <person name="Valentin K."/>
            <person name="von Dassow P."/>
            <person name="Yamagishi T."/>
            <person name="Van de Peer Y."/>
            <person name="Wincker P."/>
        </authorList>
    </citation>
    <scope>NUCLEOTIDE SEQUENCE [LARGE SCALE GENOMIC DNA]</scope>
    <source>
        <strain evidence="6">Ec32 / CCAP1310/4</strain>
    </source>
</reference>
<dbReference type="eggNOG" id="KOG4177">
    <property type="taxonomic scope" value="Eukaryota"/>
</dbReference>
<dbReference type="PROSITE" id="PS50088">
    <property type="entry name" value="ANK_REPEAT"/>
    <property type="match status" value="17"/>
</dbReference>
<evidence type="ECO:0000256" key="3">
    <source>
        <dbReference type="PROSITE-ProRule" id="PRU00023"/>
    </source>
</evidence>
<feature type="repeat" description="ANK" evidence="3">
    <location>
        <begin position="318"/>
        <end position="350"/>
    </location>
</feature>
<evidence type="ECO:0000256" key="4">
    <source>
        <dbReference type="SAM" id="MobiDB-lite"/>
    </source>
</evidence>
<keyword evidence="2 3" id="KW-0040">ANK repeat</keyword>
<dbReference type="PANTHER" id="PTHR24126">
    <property type="entry name" value="ANKYRIN REPEAT, PH AND SEC7 DOMAIN CONTAINING PROTEIN SECG-RELATED"/>
    <property type="match status" value="1"/>
</dbReference>
<dbReference type="AlphaFoldDB" id="D7FHH2"/>
<dbReference type="InParanoid" id="D7FHH2"/>
<feature type="repeat" description="ANK" evidence="3">
    <location>
        <begin position="141"/>
        <end position="173"/>
    </location>
</feature>
<dbReference type="SUPFAM" id="SSF48403">
    <property type="entry name" value="Ankyrin repeat"/>
    <property type="match status" value="3"/>
</dbReference>
<feature type="region of interest" description="Disordered" evidence="4">
    <location>
        <begin position="851"/>
        <end position="872"/>
    </location>
</feature>
<dbReference type="Gene3D" id="1.25.40.20">
    <property type="entry name" value="Ankyrin repeat-containing domain"/>
    <property type="match status" value="6"/>
</dbReference>
<dbReference type="PROSITE" id="PS50297">
    <property type="entry name" value="ANK_REP_REGION"/>
    <property type="match status" value="14"/>
</dbReference>
<feature type="region of interest" description="Disordered" evidence="4">
    <location>
        <begin position="1"/>
        <end position="20"/>
    </location>
</feature>
<dbReference type="InterPro" id="IPR036770">
    <property type="entry name" value="Ankyrin_rpt-contain_sf"/>
</dbReference>
<feature type="repeat" description="ANK" evidence="3">
    <location>
        <begin position="209"/>
        <end position="241"/>
    </location>
</feature>
<feature type="repeat" description="ANK" evidence="3">
    <location>
        <begin position="75"/>
        <end position="107"/>
    </location>
</feature>
<feature type="repeat" description="ANK" evidence="3">
    <location>
        <begin position="669"/>
        <end position="701"/>
    </location>
</feature>
<evidence type="ECO:0000256" key="2">
    <source>
        <dbReference type="ARBA" id="ARBA00023043"/>
    </source>
</evidence>
<dbReference type="Pfam" id="PF00023">
    <property type="entry name" value="Ank"/>
    <property type="match status" value="2"/>
</dbReference>
<feature type="repeat" description="ANK" evidence="3">
    <location>
        <begin position="521"/>
        <end position="553"/>
    </location>
</feature>
<feature type="repeat" description="ANK" evidence="3">
    <location>
        <begin position="284"/>
        <end position="316"/>
    </location>
</feature>
<feature type="repeat" description="ANK" evidence="3">
    <location>
        <begin position="702"/>
        <end position="734"/>
    </location>
</feature>
<name>D7FHH2_ECTSI</name>
<dbReference type="PRINTS" id="PR01415">
    <property type="entry name" value="ANKYRIN"/>
</dbReference>
<feature type="repeat" description="ANK" evidence="3">
    <location>
        <begin position="245"/>
        <end position="277"/>
    </location>
</feature>
<dbReference type="EMBL" id="FN649760">
    <property type="protein sequence ID" value="CBJ28534.1"/>
    <property type="molecule type" value="Genomic_DNA"/>
</dbReference>
<dbReference type="OrthoDB" id="204376at2759"/>
<dbReference type="Pfam" id="PF12796">
    <property type="entry name" value="Ank_2"/>
    <property type="match status" value="5"/>
</dbReference>
<dbReference type="InterPro" id="IPR002110">
    <property type="entry name" value="Ankyrin_rpt"/>
</dbReference>
<feature type="repeat" description="ANK" evidence="3">
    <location>
        <begin position="351"/>
        <end position="383"/>
    </location>
</feature>
<sequence>MASQGQQPQQHQRVSESSHQLSFRAKLRGVEESIFDLVCAGTNRRKWSEWLRTPLEHAAGAGNLDLVTKLQGAGAGGSALHLALKAGQDALARGLLEMGAPSKEKDDSGDTPLHLAAANGLGNVVSLLLRNGAEVDVLDSKGRTPIHLSAQRGSLPAVQALLDAGGDSSFRYGKDKAFSALSLAARRGHVEVMQALIRHGVDVNAPDSNGCTALHSAAMGDTVGAINALIEAGAKINAQGGTYGKRYTPLHMASERGSSKAALSLVKHGADVHRSGKVCSFGRDCSNALNLAARNGHTAIVKTLLAAGANANLRPAYSHHSALDSAFKGGHAEVVTTLIQHGAIVDATDPWGCSPLHKVSGESNVAVIDQLVAAGASVNGIADRFGRTPLHCACTGDCPEAVVSMLRHGARVDVKDDAGDTPLHAASAAGRSEWIRALIDYGADIDSLNAKGRTPLALTAEGGCVGAATVLLDAGADVNAPADYANGSAALSLATLSDDGVDATMKVLIQHGADVNARDTDGFSALHHAAFHNEVGGIDVLISAGAIFEVLDNRKRTPLAVAFRSAHARWEEEDNCGSEEFAAMVALLKHGADPNTRNIQDGSTNSLLYYLVGCGCPSSVLREQLAAGPNLDVRDDDFGFTPLVVSLAHPELFSELLLHGADVDVQAGNGQTALHRAVEIDNGFCIEALISAGASINVKDKQGHTPLHNAAASGRRNAMRMLLRSGADIASVDNDGSSALHLAAKYDYYSSGDSVMATTMDLLLRWGADESAVDSTGITPAIVWRDNESMDNLSWEKWQSVRKMFEWAPSDKAWRRRGWLVLCRAFPHRVRLKADNVGACPGAGRSVRARSVGAGAGSHSSSEPRVGEAGGGSVGPLPCEKVGVAGGLSALVAKVVGLHEDGVFRTIMEFVW</sequence>
<protein>
    <submittedName>
        <fullName evidence="5">Ankyrin repeat protein</fullName>
    </submittedName>
</protein>
<evidence type="ECO:0000313" key="5">
    <source>
        <dbReference type="EMBL" id="CBJ28534.1"/>
    </source>
</evidence>
<feature type="repeat" description="ANK" evidence="3">
    <location>
        <begin position="486"/>
        <end position="520"/>
    </location>
</feature>
<feature type="repeat" description="ANK" evidence="3">
    <location>
        <begin position="451"/>
        <end position="483"/>
    </location>
</feature>
<proteinExistence type="predicted"/>
<keyword evidence="6" id="KW-1185">Reference proteome</keyword>
<keyword evidence="1" id="KW-0677">Repeat</keyword>
<accession>D7FHH2</accession>
<feature type="repeat" description="ANK" evidence="3">
    <location>
        <begin position="176"/>
        <end position="208"/>
    </location>
</feature>
<evidence type="ECO:0000313" key="6">
    <source>
        <dbReference type="Proteomes" id="UP000002630"/>
    </source>
</evidence>
<feature type="repeat" description="ANK" evidence="3">
    <location>
        <begin position="385"/>
        <end position="417"/>
    </location>
</feature>
<feature type="repeat" description="ANK" evidence="3">
    <location>
        <begin position="418"/>
        <end position="450"/>
    </location>
</feature>
<feature type="compositionally biased region" description="Low complexity" evidence="4">
    <location>
        <begin position="851"/>
        <end position="861"/>
    </location>
</feature>
<dbReference type="PANTHER" id="PTHR24126:SF14">
    <property type="entry name" value="ANK_REP_REGION DOMAIN-CONTAINING PROTEIN"/>
    <property type="match status" value="1"/>
</dbReference>
<feature type="repeat" description="ANK" evidence="3">
    <location>
        <begin position="735"/>
        <end position="775"/>
    </location>
</feature>